<dbReference type="RefSeq" id="WP_217698073.1">
    <property type="nucleotide sequence ID" value="NZ_FUYS01000001.1"/>
</dbReference>
<proteinExistence type="predicted"/>
<dbReference type="STRING" id="623280.SAMN05660226_00281"/>
<reference evidence="1 2" key="1">
    <citation type="submission" date="2017-02" db="EMBL/GenBank/DDBJ databases">
        <authorList>
            <person name="Peterson S.W."/>
        </authorList>
    </citation>
    <scope>NUCLEOTIDE SEQUENCE [LARGE SCALE GENOMIC DNA]</scope>
    <source>
        <strain evidence="1 2">DSM 22899</strain>
    </source>
</reference>
<protein>
    <recommendedName>
        <fullName evidence="3">Alcohol dehydrogenase GroES-like domain-containing protein</fullName>
    </recommendedName>
</protein>
<accession>A0A1T4ZYL4</accession>
<evidence type="ECO:0008006" key="3">
    <source>
        <dbReference type="Google" id="ProtNLM"/>
    </source>
</evidence>
<organism evidence="1 2">
    <name type="scientific">Parapedobacter luteus</name>
    <dbReference type="NCBI Taxonomy" id="623280"/>
    <lineage>
        <taxon>Bacteria</taxon>
        <taxon>Pseudomonadati</taxon>
        <taxon>Bacteroidota</taxon>
        <taxon>Sphingobacteriia</taxon>
        <taxon>Sphingobacteriales</taxon>
        <taxon>Sphingobacteriaceae</taxon>
        <taxon>Parapedobacter</taxon>
    </lineage>
</organism>
<dbReference type="InterPro" id="IPR011032">
    <property type="entry name" value="GroES-like_sf"/>
</dbReference>
<dbReference type="SUPFAM" id="SSF50129">
    <property type="entry name" value="GroES-like"/>
    <property type="match status" value="1"/>
</dbReference>
<sequence>MKKSTHPTGEIMVFSGAGQPLEARSYQVPRLKAGEVLVANLYTTLCGSDLHSFSGETERKNTICIGP</sequence>
<dbReference type="Proteomes" id="UP000190541">
    <property type="component" value="Unassembled WGS sequence"/>
</dbReference>
<keyword evidence="2" id="KW-1185">Reference proteome</keyword>
<evidence type="ECO:0000313" key="1">
    <source>
        <dbReference type="EMBL" id="SKB27579.1"/>
    </source>
</evidence>
<name>A0A1T4ZYL4_9SPHI</name>
<dbReference type="Gene3D" id="3.90.180.10">
    <property type="entry name" value="Medium-chain alcohol dehydrogenases, catalytic domain"/>
    <property type="match status" value="1"/>
</dbReference>
<dbReference type="EMBL" id="FUYS01000001">
    <property type="protein sequence ID" value="SKB27579.1"/>
    <property type="molecule type" value="Genomic_DNA"/>
</dbReference>
<evidence type="ECO:0000313" key="2">
    <source>
        <dbReference type="Proteomes" id="UP000190541"/>
    </source>
</evidence>
<gene>
    <name evidence="1" type="ORF">SAMN05660226_00281</name>
</gene>
<dbReference type="AlphaFoldDB" id="A0A1T4ZYL4"/>